<dbReference type="SUPFAM" id="SSF53474">
    <property type="entry name" value="alpha/beta-Hydrolases"/>
    <property type="match status" value="1"/>
</dbReference>
<keyword evidence="3" id="KW-0325">Glycoprotein</keyword>
<dbReference type="OrthoDB" id="408631at2759"/>
<dbReference type="InParanoid" id="E2B2Q4"/>
<dbReference type="PANTHER" id="PTHR43903">
    <property type="entry name" value="NEUROLIGIN"/>
    <property type="match status" value="1"/>
</dbReference>
<gene>
    <name evidence="7" type="ORF">EAI_05023</name>
</gene>
<dbReference type="PROSITE" id="PS00941">
    <property type="entry name" value="CARBOXYLESTERASE_B_2"/>
    <property type="match status" value="1"/>
</dbReference>
<protein>
    <submittedName>
        <fullName evidence="7">Liver carboxylesterase 1</fullName>
    </submittedName>
</protein>
<dbReference type="Gene3D" id="3.40.50.1820">
    <property type="entry name" value="alpha/beta hydrolase"/>
    <property type="match status" value="1"/>
</dbReference>
<dbReference type="Pfam" id="PF00135">
    <property type="entry name" value="COesterase"/>
    <property type="match status" value="1"/>
</dbReference>
<feature type="domain" description="Carboxylesterase type B" evidence="6">
    <location>
        <begin position="55"/>
        <end position="586"/>
    </location>
</feature>
<dbReference type="InterPro" id="IPR051093">
    <property type="entry name" value="Neuroligin/BSAL"/>
</dbReference>
<dbReference type="ESTHER" id="9hyme-e2b2q4">
    <property type="family name" value="OtherNon-catalytic_C"/>
</dbReference>
<evidence type="ECO:0000256" key="5">
    <source>
        <dbReference type="SAM" id="SignalP"/>
    </source>
</evidence>
<organism evidence="8">
    <name type="scientific">Harpegnathos saltator</name>
    <name type="common">Jerdon's jumping ant</name>
    <dbReference type="NCBI Taxonomy" id="610380"/>
    <lineage>
        <taxon>Eukaryota</taxon>
        <taxon>Metazoa</taxon>
        <taxon>Ecdysozoa</taxon>
        <taxon>Arthropoda</taxon>
        <taxon>Hexapoda</taxon>
        <taxon>Insecta</taxon>
        <taxon>Pterygota</taxon>
        <taxon>Neoptera</taxon>
        <taxon>Endopterygota</taxon>
        <taxon>Hymenoptera</taxon>
        <taxon>Apocrita</taxon>
        <taxon>Aculeata</taxon>
        <taxon>Formicoidea</taxon>
        <taxon>Formicidae</taxon>
        <taxon>Ponerinae</taxon>
        <taxon>Ponerini</taxon>
        <taxon>Harpegnathos</taxon>
    </lineage>
</organism>
<keyword evidence="2 5" id="KW-0732">Signal</keyword>
<dbReference type="InterPro" id="IPR002018">
    <property type="entry name" value="CarbesteraseB"/>
</dbReference>
<name>E2B2Q4_HARSA</name>
<dbReference type="EMBL" id="GL445210">
    <property type="protein sequence ID" value="EFN90036.1"/>
    <property type="molecule type" value="Genomic_DNA"/>
</dbReference>
<dbReference type="AlphaFoldDB" id="E2B2Q4"/>
<evidence type="ECO:0000256" key="1">
    <source>
        <dbReference type="ARBA" id="ARBA00005964"/>
    </source>
</evidence>
<proteinExistence type="inferred from homology"/>
<dbReference type="OMA" id="TRHGPPC"/>
<evidence type="ECO:0000259" key="6">
    <source>
        <dbReference type="Pfam" id="PF00135"/>
    </source>
</evidence>
<evidence type="ECO:0000313" key="7">
    <source>
        <dbReference type="EMBL" id="EFN90036.1"/>
    </source>
</evidence>
<feature type="region of interest" description="Disordered" evidence="4">
    <location>
        <begin position="650"/>
        <end position="687"/>
    </location>
</feature>
<keyword evidence="8" id="KW-1185">Reference proteome</keyword>
<feature type="chain" id="PRO_5003157776" evidence="5">
    <location>
        <begin position="20"/>
        <end position="687"/>
    </location>
</feature>
<evidence type="ECO:0000256" key="2">
    <source>
        <dbReference type="ARBA" id="ARBA00022729"/>
    </source>
</evidence>
<evidence type="ECO:0000256" key="3">
    <source>
        <dbReference type="ARBA" id="ARBA00023180"/>
    </source>
</evidence>
<dbReference type="InterPro" id="IPR029058">
    <property type="entry name" value="AB_hydrolase_fold"/>
</dbReference>
<evidence type="ECO:0000256" key="4">
    <source>
        <dbReference type="SAM" id="MobiDB-lite"/>
    </source>
</evidence>
<dbReference type="Proteomes" id="UP000008237">
    <property type="component" value="Unassembled WGS sequence"/>
</dbReference>
<feature type="compositionally biased region" description="Basic and acidic residues" evidence="4">
    <location>
        <begin position="659"/>
        <end position="675"/>
    </location>
</feature>
<dbReference type="STRING" id="610380.E2B2Q4"/>
<sequence length="687" mass="75123">MDRRVSLLFILFLCSFVYALDVNLTRQKRVVGGVPALQPPEDDPVVFVNKNGQHARIIGSRDPNKGFYTFRGIRFAKPPTGDNRFQRASPVLLEGDYNATTWGPPCPQPSRDGTDRIIGNEDCLFLNVFTPSLPDSSDGYPVLVWIHGGGFRRGSACQYEMRNLISKKMVVVSVQYRLGSLGFLSTGTKELPGNNGMFDMILAVDWVKDYIHFFGGNSKKIVAFGHDTGASSAMMLSLSKFCKNSFSGLIAMSGSILSHFAVDRNPADTAKDVARHNGCPIDNTREMVSCLREVPAEELIRTDSRLENVRMVAQGFISGLSNLLGAGPVLEGADDNRSLPNFLVESPEDTLKFNNFPSIPLLTGVMKDETGGAISGGYKNEVLNKLNTIPNYLTNDLVPHLQDTIPNIQNGSRLVPQAFSGYFNILQGDGARDTIGKVAEAVGDSLYNVPAFLTVDNWSKKANAFLYTFDHKGKKNYGKDFLAGLPIVDAKQLSDGNLNHGDDLGYVFGPNTITGESMGKNDEEPDEADERVTEIFTDMIANFARSGTVNIPAVSSRGAMLDEIPTYSSDTNSFVSITTAPQSMRNFRYCEMGLWTVAPERLQSSMCSLYKVPLQLLQQGVKGTASMIEKPLGTLGGFASGLQSGLNFADKSENQNTKVPREENKTQEGSRDRLLSKAPIPQIPFFG</sequence>
<comment type="similarity">
    <text evidence="1">Belongs to the type-B carboxylesterase/lipase family.</text>
</comment>
<dbReference type="InterPro" id="IPR019819">
    <property type="entry name" value="Carboxylesterase_B_CS"/>
</dbReference>
<reference evidence="7 8" key="1">
    <citation type="journal article" date="2010" name="Science">
        <title>Genomic comparison of the ants Camponotus floridanus and Harpegnathos saltator.</title>
        <authorList>
            <person name="Bonasio R."/>
            <person name="Zhang G."/>
            <person name="Ye C."/>
            <person name="Mutti N.S."/>
            <person name="Fang X."/>
            <person name="Qin N."/>
            <person name="Donahue G."/>
            <person name="Yang P."/>
            <person name="Li Q."/>
            <person name="Li C."/>
            <person name="Zhang P."/>
            <person name="Huang Z."/>
            <person name="Berger S.L."/>
            <person name="Reinberg D."/>
            <person name="Wang J."/>
            <person name="Liebig J."/>
        </authorList>
    </citation>
    <scope>NUCLEOTIDE SEQUENCE [LARGE SCALE GENOMIC DNA]</scope>
    <source>
        <strain evidence="7 8">R22 G/1</strain>
    </source>
</reference>
<feature type="signal peptide" evidence="5">
    <location>
        <begin position="1"/>
        <end position="19"/>
    </location>
</feature>
<evidence type="ECO:0000313" key="8">
    <source>
        <dbReference type="Proteomes" id="UP000008237"/>
    </source>
</evidence>
<accession>E2B2Q4</accession>